<dbReference type="AlphaFoldDB" id="A0A9P5YCM1"/>
<name>A0A9P5YCM1_9AGAR</name>
<evidence type="ECO:0000313" key="4">
    <source>
        <dbReference type="Proteomes" id="UP000807353"/>
    </source>
</evidence>
<accession>A0A9P5YCM1</accession>
<gene>
    <name evidence="3" type="ORF">BDZ94DRAFT_1319961</name>
</gene>
<feature type="region of interest" description="Disordered" evidence="2">
    <location>
        <begin position="229"/>
        <end position="248"/>
    </location>
</feature>
<proteinExistence type="predicted"/>
<sequence>MVTSNNGISVWMQNTRTFLEFSHTSPTITTNAAGITSIITNITFKRSRFSHGIQLYIEKALGFSCLCSIVSSTAYGDDVREGNIYMSDSDTETSTLHIQRPSSKEYRHLRLPRAPPDPTNTNMGAIRVEVFRGPNLVNFREWNSYGGFEPDWNPSEIFVFRFWHQKINGDTLPLSSEENSSSHHSSHTNTRINSRHQTSKPEHMNDVNLERQKENIQTNFHTTIPIPSWLRESRGSSQGPSRLIRKRRELSSDLDEKLEGCTSGLSRPKRKRRAVPVISISSDSDEEVEILPKALPANYRAALKSVETAKFSPRRGNSVNAKLWEAEELLAKENKRQEDLQLQLLRYIQEKTEQRKRENAQLDAIIEAQRNN</sequence>
<dbReference type="EMBL" id="MU150244">
    <property type="protein sequence ID" value="KAF9466001.1"/>
    <property type="molecule type" value="Genomic_DNA"/>
</dbReference>
<keyword evidence="1" id="KW-0175">Coiled coil</keyword>
<organism evidence="3 4">
    <name type="scientific">Collybia nuda</name>
    <dbReference type="NCBI Taxonomy" id="64659"/>
    <lineage>
        <taxon>Eukaryota</taxon>
        <taxon>Fungi</taxon>
        <taxon>Dikarya</taxon>
        <taxon>Basidiomycota</taxon>
        <taxon>Agaricomycotina</taxon>
        <taxon>Agaricomycetes</taxon>
        <taxon>Agaricomycetidae</taxon>
        <taxon>Agaricales</taxon>
        <taxon>Tricholomatineae</taxon>
        <taxon>Clitocybaceae</taxon>
        <taxon>Collybia</taxon>
    </lineage>
</organism>
<evidence type="ECO:0000256" key="2">
    <source>
        <dbReference type="SAM" id="MobiDB-lite"/>
    </source>
</evidence>
<comment type="caution">
    <text evidence="3">The sequence shown here is derived from an EMBL/GenBank/DDBJ whole genome shotgun (WGS) entry which is preliminary data.</text>
</comment>
<feature type="compositionally biased region" description="Low complexity" evidence="2">
    <location>
        <begin position="175"/>
        <end position="190"/>
    </location>
</feature>
<feature type="region of interest" description="Disordered" evidence="2">
    <location>
        <begin position="173"/>
        <end position="201"/>
    </location>
</feature>
<protein>
    <submittedName>
        <fullName evidence="3">Uncharacterized protein</fullName>
    </submittedName>
</protein>
<reference evidence="3" key="1">
    <citation type="submission" date="2020-11" db="EMBL/GenBank/DDBJ databases">
        <authorList>
            <consortium name="DOE Joint Genome Institute"/>
            <person name="Ahrendt S."/>
            <person name="Riley R."/>
            <person name="Andreopoulos W."/>
            <person name="Labutti K."/>
            <person name="Pangilinan J."/>
            <person name="Ruiz-Duenas F.J."/>
            <person name="Barrasa J.M."/>
            <person name="Sanchez-Garcia M."/>
            <person name="Camarero S."/>
            <person name="Miyauchi S."/>
            <person name="Serrano A."/>
            <person name="Linde D."/>
            <person name="Babiker R."/>
            <person name="Drula E."/>
            <person name="Ayuso-Fernandez I."/>
            <person name="Pacheco R."/>
            <person name="Padilla G."/>
            <person name="Ferreira P."/>
            <person name="Barriuso J."/>
            <person name="Kellner H."/>
            <person name="Castanera R."/>
            <person name="Alfaro M."/>
            <person name="Ramirez L."/>
            <person name="Pisabarro A.G."/>
            <person name="Kuo A."/>
            <person name="Tritt A."/>
            <person name="Lipzen A."/>
            <person name="He G."/>
            <person name="Yan M."/>
            <person name="Ng V."/>
            <person name="Cullen D."/>
            <person name="Martin F."/>
            <person name="Rosso M.-N."/>
            <person name="Henrissat B."/>
            <person name="Hibbett D."/>
            <person name="Martinez A.T."/>
            <person name="Grigoriev I.V."/>
        </authorList>
    </citation>
    <scope>NUCLEOTIDE SEQUENCE</scope>
    <source>
        <strain evidence="3">CBS 247.69</strain>
    </source>
</reference>
<evidence type="ECO:0000313" key="3">
    <source>
        <dbReference type="EMBL" id="KAF9466001.1"/>
    </source>
</evidence>
<dbReference type="Proteomes" id="UP000807353">
    <property type="component" value="Unassembled WGS sequence"/>
</dbReference>
<evidence type="ECO:0000256" key="1">
    <source>
        <dbReference type="SAM" id="Coils"/>
    </source>
</evidence>
<feature type="coiled-coil region" evidence="1">
    <location>
        <begin position="323"/>
        <end position="368"/>
    </location>
</feature>
<keyword evidence="4" id="KW-1185">Reference proteome</keyword>